<gene>
    <name evidence="1" type="ORF">GX523_06005</name>
</gene>
<dbReference type="Proteomes" id="UP000553059">
    <property type="component" value="Unassembled WGS sequence"/>
</dbReference>
<name>A0A7C7D4X5_9FIRM</name>
<dbReference type="AlphaFoldDB" id="A0A7C7D4X5"/>
<sequence>MYYTKQEIDKIVAGMQEGKTYAQIKDEMYPKSENQCMYDCAIENMRSFSLIGAIYHAVTKKRKTVLQNPCTECLECADCI</sequence>
<protein>
    <submittedName>
        <fullName evidence="1">Uncharacterized protein</fullName>
    </submittedName>
</protein>
<comment type="caution">
    <text evidence="1">The sequence shown here is derived from an EMBL/GenBank/DDBJ whole genome shotgun (WGS) entry which is preliminary data.</text>
</comment>
<reference evidence="1 2" key="1">
    <citation type="journal article" date="2020" name="Biotechnol. Biofuels">
        <title>New insights from the biogas microbiome by comprehensive genome-resolved metagenomics of nearly 1600 species originating from multiple anaerobic digesters.</title>
        <authorList>
            <person name="Campanaro S."/>
            <person name="Treu L."/>
            <person name="Rodriguez-R L.M."/>
            <person name="Kovalovszki A."/>
            <person name="Ziels R.M."/>
            <person name="Maus I."/>
            <person name="Zhu X."/>
            <person name="Kougias P.G."/>
            <person name="Basile A."/>
            <person name="Luo G."/>
            <person name="Schluter A."/>
            <person name="Konstantinidis K.T."/>
            <person name="Angelidaki I."/>
        </authorList>
    </citation>
    <scope>NUCLEOTIDE SEQUENCE [LARGE SCALE GENOMIC DNA]</scope>
    <source>
        <strain evidence="1">AS05jafATM_4</strain>
    </source>
</reference>
<organism evidence="1 2">
    <name type="scientific">Desulfitobacterium dehalogenans</name>
    <dbReference type="NCBI Taxonomy" id="36854"/>
    <lineage>
        <taxon>Bacteria</taxon>
        <taxon>Bacillati</taxon>
        <taxon>Bacillota</taxon>
        <taxon>Clostridia</taxon>
        <taxon>Eubacteriales</taxon>
        <taxon>Desulfitobacteriaceae</taxon>
        <taxon>Desulfitobacterium</taxon>
    </lineage>
</organism>
<evidence type="ECO:0000313" key="1">
    <source>
        <dbReference type="EMBL" id="HHY26294.1"/>
    </source>
</evidence>
<accession>A0A7C7D4X5</accession>
<proteinExistence type="predicted"/>
<dbReference type="EMBL" id="DUTF01000138">
    <property type="protein sequence ID" value="HHY26294.1"/>
    <property type="molecule type" value="Genomic_DNA"/>
</dbReference>
<evidence type="ECO:0000313" key="2">
    <source>
        <dbReference type="Proteomes" id="UP000553059"/>
    </source>
</evidence>